<comment type="caution">
    <text evidence="1">The sequence shown here is derived from an EMBL/GenBank/DDBJ whole genome shotgun (WGS) entry which is preliminary data.</text>
</comment>
<dbReference type="Gene3D" id="3.10.450.50">
    <property type="match status" value="1"/>
</dbReference>
<dbReference type="Proteomes" id="UP000309992">
    <property type="component" value="Unassembled WGS sequence"/>
</dbReference>
<organism evidence="1 2">
    <name type="scientific">Prauserella endophytica</name>
    <dbReference type="NCBI Taxonomy" id="1592324"/>
    <lineage>
        <taxon>Bacteria</taxon>
        <taxon>Bacillati</taxon>
        <taxon>Actinomycetota</taxon>
        <taxon>Actinomycetes</taxon>
        <taxon>Pseudonocardiales</taxon>
        <taxon>Pseudonocardiaceae</taxon>
        <taxon>Prauserella</taxon>
        <taxon>Prauserella coralliicola group</taxon>
    </lineage>
</organism>
<keyword evidence="2" id="KW-1185">Reference proteome</keyword>
<accession>A0ABY2RZJ1</accession>
<dbReference type="EMBL" id="SWMS01000015">
    <property type="protein sequence ID" value="TKG66633.1"/>
    <property type="molecule type" value="Genomic_DNA"/>
</dbReference>
<evidence type="ECO:0008006" key="3">
    <source>
        <dbReference type="Google" id="ProtNLM"/>
    </source>
</evidence>
<dbReference type="RefSeq" id="WP_137096200.1">
    <property type="nucleotide sequence ID" value="NZ_SWMS01000015.1"/>
</dbReference>
<reference evidence="1 2" key="1">
    <citation type="journal article" date="2015" name="Antonie Van Leeuwenhoek">
        <title>Prauserella endophytica sp. nov., an endophytic actinobacterium isolated from Tamarix taklamakanensis.</title>
        <authorList>
            <person name="Liu J.M."/>
            <person name="Habden X."/>
            <person name="Guo L."/>
            <person name="Tuo L."/>
            <person name="Jiang Z.K."/>
            <person name="Liu S.W."/>
            <person name="Liu X.F."/>
            <person name="Chen L."/>
            <person name="Li R.F."/>
            <person name="Zhang Y.Q."/>
            <person name="Sun C.H."/>
        </authorList>
    </citation>
    <scope>NUCLEOTIDE SEQUENCE [LARGE SCALE GENOMIC DNA]</scope>
    <source>
        <strain evidence="1 2">CGMCC 4.7182</strain>
    </source>
</reference>
<dbReference type="SUPFAM" id="SSF54427">
    <property type="entry name" value="NTF2-like"/>
    <property type="match status" value="1"/>
</dbReference>
<protein>
    <recommendedName>
        <fullName evidence="3">SnoaL-like domain-containing protein</fullName>
    </recommendedName>
</protein>
<proteinExistence type="predicted"/>
<evidence type="ECO:0000313" key="2">
    <source>
        <dbReference type="Proteomes" id="UP000309992"/>
    </source>
</evidence>
<dbReference type="InterPro" id="IPR032710">
    <property type="entry name" value="NTF2-like_dom_sf"/>
</dbReference>
<sequence>MPDKVGSPVQATVWMGSTAMNDVLVDRVELARRALSHLDTKITERSLDDYRPFFDLLAEKVVFEYASPASSGSTCSKQELVSYVTDLFGSLSDPMLAEEIRLTRSLEYFAQGDRVVVLWSECSVDKKSGASGPDKEAVAIFDFQGNEIVRLRKFSQ</sequence>
<name>A0ABY2RZJ1_9PSEU</name>
<evidence type="ECO:0000313" key="1">
    <source>
        <dbReference type="EMBL" id="TKG66633.1"/>
    </source>
</evidence>
<gene>
    <name evidence="1" type="ORF">FCN18_24525</name>
</gene>